<protein>
    <recommendedName>
        <fullName evidence="2">Pectate lyase</fullName>
    </recommendedName>
</protein>
<reference evidence="1" key="1">
    <citation type="submission" date="2020-03" db="EMBL/GenBank/DDBJ databases">
        <title>The deep terrestrial virosphere.</title>
        <authorList>
            <person name="Holmfeldt K."/>
            <person name="Nilsson E."/>
            <person name="Simone D."/>
            <person name="Lopez-Fernandez M."/>
            <person name="Wu X."/>
            <person name="de Brujin I."/>
            <person name="Lundin D."/>
            <person name="Andersson A."/>
            <person name="Bertilsson S."/>
            <person name="Dopson M."/>
        </authorList>
    </citation>
    <scope>NUCLEOTIDE SEQUENCE</scope>
    <source>
        <strain evidence="1">MM415A02413</strain>
    </source>
</reference>
<organism evidence="1">
    <name type="scientific">viral metagenome</name>
    <dbReference type="NCBI Taxonomy" id="1070528"/>
    <lineage>
        <taxon>unclassified sequences</taxon>
        <taxon>metagenomes</taxon>
        <taxon>organismal metagenomes</taxon>
    </lineage>
</organism>
<dbReference type="InterPro" id="IPR011050">
    <property type="entry name" value="Pectin_lyase_fold/virulence"/>
</dbReference>
<sequence>MARSIRSFSVTQDHLALDDILRLSELGLMGRVQANSKVFYVNPSASASNARGFPYEAPVNTIAKALALCTSGQGDFVLIQPTPGTNITEYDVSVAKGSVTIASLADPTAGMCVIKPTTDPTTSVMALTAAADNVMLKNLILYGSGDGGNDKLCLNVIGGANNVTIDNCYFIYGSAGITTSNVASCQSWVIKNCRFIDMSTHGVQGYFKWGIIKDNLLQNTDNSAWSAGGILVLDNTTTADSDGCMIVDNTIMAGVTAVMATGISVAANCLGVGIVNNMLGGLATKPVQVADGIATEGGNSIIHNFSNDVGADASTGEYEAVEDKVIGET</sequence>
<name>A0A6M3JVA4_9ZZZZ</name>
<accession>A0A6M3JVA4</accession>
<dbReference type="AlphaFoldDB" id="A0A6M3JVA4"/>
<evidence type="ECO:0008006" key="2">
    <source>
        <dbReference type="Google" id="ProtNLM"/>
    </source>
</evidence>
<evidence type="ECO:0000313" key="1">
    <source>
        <dbReference type="EMBL" id="QJA73308.1"/>
    </source>
</evidence>
<gene>
    <name evidence="1" type="ORF">MM415A02413_0006</name>
</gene>
<dbReference type="SUPFAM" id="SSF51126">
    <property type="entry name" value="Pectin lyase-like"/>
    <property type="match status" value="1"/>
</dbReference>
<proteinExistence type="predicted"/>
<dbReference type="EMBL" id="MT142017">
    <property type="protein sequence ID" value="QJA73308.1"/>
    <property type="molecule type" value="Genomic_DNA"/>
</dbReference>